<evidence type="ECO:0000256" key="3">
    <source>
        <dbReference type="ARBA" id="ARBA00023004"/>
    </source>
</evidence>
<evidence type="ECO:0000256" key="1">
    <source>
        <dbReference type="ARBA" id="ARBA00022714"/>
    </source>
</evidence>
<dbReference type="EMBL" id="QMKK01000032">
    <property type="protein sequence ID" value="RAX41159.1"/>
    <property type="molecule type" value="Genomic_DNA"/>
</dbReference>
<dbReference type="Gene3D" id="2.102.10.10">
    <property type="entry name" value="Rieske [2Fe-2S] iron-sulphur domain"/>
    <property type="match status" value="1"/>
</dbReference>
<dbReference type="PROSITE" id="PS51296">
    <property type="entry name" value="RIESKE"/>
    <property type="match status" value="1"/>
</dbReference>
<name>A0A329YAJ5_RHITR</name>
<evidence type="ECO:0000313" key="7">
    <source>
        <dbReference type="Proteomes" id="UP000251205"/>
    </source>
</evidence>
<dbReference type="AlphaFoldDB" id="A0A329YAJ5"/>
<keyword evidence="3" id="KW-0408">Iron</keyword>
<dbReference type="PANTHER" id="PTHR40261">
    <property type="match status" value="1"/>
</dbReference>
<dbReference type="PANTHER" id="PTHR40261:SF1">
    <property type="entry name" value="RIESKE DOMAIN-CONTAINING PROTEIN"/>
    <property type="match status" value="1"/>
</dbReference>
<dbReference type="RefSeq" id="WP_112342175.1">
    <property type="nucleotide sequence ID" value="NZ_QMKK01000032.1"/>
</dbReference>
<comment type="caution">
    <text evidence="6">The sequence shown here is derived from an EMBL/GenBank/DDBJ whole genome shotgun (WGS) entry which is preliminary data.</text>
</comment>
<dbReference type="InterPro" id="IPR017941">
    <property type="entry name" value="Rieske_2Fe-2S"/>
</dbReference>
<sequence length="125" mass="13575">MTALDLHQVGLCRTEDIGEGKARGFGPVGGYRRKIIVLRKEGRLHAWLDACPHYPQGTPMAWRSNAYLNGDGTHIACHSHGALFDMETGECVLGPCLGQGLTRVELTVTEEGEVFAALAEEEKAL</sequence>
<dbReference type="InterPro" id="IPR036922">
    <property type="entry name" value="Rieske_2Fe-2S_sf"/>
</dbReference>
<feature type="domain" description="Rieske" evidence="5">
    <location>
        <begin position="9"/>
        <end position="116"/>
    </location>
</feature>
<dbReference type="CDD" id="cd03467">
    <property type="entry name" value="Rieske"/>
    <property type="match status" value="1"/>
</dbReference>
<keyword evidence="1" id="KW-0001">2Fe-2S</keyword>
<dbReference type="GO" id="GO:0051537">
    <property type="term" value="F:2 iron, 2 sulfur cluster binding"/>
    <property type="evidence" value="ECO:0007669"/>
    <property type="project" value="UniProtKB-KW"/>
</dbReference>
<gene>
    <name evidence="6" type="ORF">DQ393_12890</name>
</gene>
<evidence type="ECO:0000256" key="4">
    <source>
        <dbReference type="ARBA" id="ARBA00023014"/>
    </source>
</evidence>
<keyword evidence="2" id="KW-0479">Metal-binding</keyword>
<organism evidence="6 7">
    <name type="scientific">Rhizobium tropici</name>
    <dbReference type="NCBI Taxonomy" id="398"/>
    <lineage>
        <taxon>Bacteria</taxon>
        <taxon>Pseudomonadati</taxon>
        <taxon>Pseudomonadota</taxon>
        <taxon>Alphaproteobacteria</taxon>
        <taxon>Hyphomicrobiales</taxon>
        <taxon>Rhizobiaceae</taxon>
        <taxon>Rhizobium/Agrobacterium group</taxon>
        <taxon>Rhizobium</taxon>
    </lineage>
</organism>
<dbReference type="SUPFAM" id="SSF50022">
    <property type="entry name" value="ISP domain"/>
    <property type="match status" value="1"/>
</dbReference>
<protein>
    <submittedName>
        <fullName evidence="6">Rieske (2Fe-2S) protein</fullName>
    </submittedName>
</protein>
<evidence type="ECO:0000259" key="5">
    <source>
        <dbReference type="PROSITE" id="PS51296"/>
    </source>
</evidence>
<accession>A0A329YAJ5</accession>
<reference evidence="6 7" key="1">
    <citation type="submission" date="2018-06" db="EMBL/GenBank/DDBJ databases">
        <title>Whole Genome Sequence of an efficient microsymbiont, Rhizobium tropici.</title>
        <authorList>
            <person name="Srinivasan R."/>
            <person name="Singh H.V."/>
            <person name="Srivastava R."/>
            <person name="Kumari B."/>
            <person name="Radhakrishna A."/>
        </authorList>
    </citation>
    <scope>NUCLEOTIDE SEQUENCE [LARGE SCALE GENOMIC DNA]</scope>
    <source>
        <strain evidence="6 7">IGFRI Rhizo-19</strain>
    </source>
</reference>
<dbReference type="GO" id="GO:0046872">
    <property type="term" value="F:metal ion binding"/>
    <property type="evidence" value="ECO:0007669"/>
    <property type="project" value="UniProtKB-KW"/>
</dbReference>
<dbReference type="Pfam" id="PF00355">
    <property type="entry name" value="Rieske"/>
    <property type="match status" value="1"/>
</dbReference>
<dbReference type="Proteomes" id="UP000251205">
    <property type="component" value="Unassembled WGS sequence"/>
</dbReference>
<proteinExistence type="predicted"/>
<dbReference type="OrthoDB" id="9794175at2"/>
<keyword evidence="4" id="KW-0411">Iron-sulfur</keyword>
<evidence type="ECO:0000313" key="6">
    <source>
        <dbReference type="EMBL" id="RAX41159.1"/>
    </source>
</evidence>
<evidence type="ECO:0000256" key="2">
    <source>
        <dbReference type="ARBA" id="ARBA00022723"/>
    </source>
</evidence>